<organism evidence="2 3">
    <name type="scientific">Hymenobacter crusticola</name>
    <dbReference type="NCBI Taxonomy" id="1770526"/>
    <lineage>
        <taxon>Bacteria</taxon>
        <taxon>Pseudomonadati</taxon>
        <taxon>Bacteroidota</taxon>
        <taxon>Cytophagia</taxon>
        <taxon>Cytophagales</taxon>
        <taxon>Hymenobacteraceae</taxon>
        <taxon>Hymenobacter</taxon>
    </lineage>
</organism>
<comment type="caution">
    <text evidence="2">The sequence shown here is derived from an EMBL/GenBank/DDBJ whole genome shotgun (WGS) entry which is preliminary data.</text>
</comment>
<proteinExistence type="predicted"/>
<reference evidence="2 3" key="1">
    <citation type="submission" date="2017-01" db="EMBL/GenBank/DDBJ databases">
        <title>A new Hymenobacter.</title>
        <authorList>
            <person name="Liang Y."/>
            <person name="Feng F."/>
        </authorList>
    </citation>
    <scope>NUCLEOTIDE SEQUENCE [LARGE SCALE GENOMIC DNA]</scope>
    <source>
        <strain evidence="2">MIMBbqt21</strain>
    </source>
</reference>
<dbReference type="AlphaFoldDB" id="A0A243W589"/>
<evidence type="ECO:0000256" key="1">
    <source>
        <dbReference type="SAM" id="Phobius"/>
    </source>
</evidence>
<accession>A0A243W589</accession>
<feature type="transmembrane region" description="Helical" evidence="1">
    <location>
        <begin position="88"/>
        <end position="108"/>
    </location>
</feature>
<gene>
    <name evidence="2" type="ORF">BXP70_28835</name>
</gene>
<protein>
    <submittedName>
        <fullName evidence="2">Uncharacterized protein</fullName>
    </submittedName>
</protein>
<keyword evidence="1" id="KW-0472">Membrane</keyword>
<sequence>MLNTLAPLKAAFEEYYAALLPRIHRSGVRFHVEQNEQSQPSIIFFYRKWKHTYALAPNGQLRGPANELLSPDHLYALLDRHYWSKGRYLIFLTLLLSGLFLLVVTIELSIVTLRPGANRFWLNLQWVLGGLSGLVLLASCKQLFSLKGKSPIADKLRQ</sequence>
<keyword evidence="3" id="KW-1185">Reference proteome</keyword>
<feature type="transmembrane region" description="Helical" evidence="1">
    <location>
        <begin position="120"/>
        <end position="140"/>
    </location>
</feature>
<evidence type="ECO:0000313" key="3">
    <source>
        <dbReference type="Proteomes" id="UP000194873"/>
    </source>
</evidence>
<dbReference type="EMBL" id="MTSE01000076">
    <property type="protein sequence ID" value="OUJ67408.1"/>
    <property type="molecule type" value="Genomic_DNA"/>
</dbReference>
<dbReference type="RefSeq" id="WP_086597571.1">
    <property type="nucleotide sequence ID" value="NZ_MTSE01000076.1"/>
</dbReference>
<evidence type="ECO:0000313" key="2">
    <source>
        <dbReference type="EMBL" id="OUJ67408.1"/>
    </source>
</evidence>
<dbReference type="Proteomes" id="UP000194873">
    <property type="component" value="Unassembled WGS sequence"/>
</dbReference>
<keyword evidence="1" id="KW-1133">Transmembrane helix</keyword>
<name>A0A243W589_9BACT</name>
<keyword evidence="1" id="KW-0812">Transmembrane</keyword>